<organism evidence="2">
    <name type="scientific">Cryptomonas curvata</name>
    <dbReference type="NCBI Taxonomy" id="233186"/>
    <lineage>
        <taxon>Eukaryota</taxon>
        <taxon>Cryptophyceae</taxon>
        <taxon>Cryptomonadales</taxon>
        <taxon>Cryptomonadaceae</taxon>
        <taxon>Cryptomonas</taxon>
    </lineage>
</organism>
<feature type="compositionally biased region" description="Basic residues" evidence="1">
    <location>
        <begin position="320"/>
        <end position="332"/>
    </location>
</feature>
<name>A0A7S0QHV2_9CRYP</name>
<feature type="compositionally biased region" description="Low complexity" evidence="1">
    <location>
        <begin position="206"/>
        <end position="218"/>
    </location>
</feature>
<protein>
    <submittedName>
        <fullName evidence="2">Uncharacterized protein</fullName>
    </submittedName>
</protein>
<dbReference type="EMBL" id="HBEZ01016421">
    <property type="protein sequence ID" value="CAD8631418.1"/>
    <property type="molecule type" value="Transcribed_RNA"/>
</dbReference>
<feature type="region of interest" description="Disordered" evidence="1">
    <location>
        <begin position="205"/>
        <end position="365"/>
    </location>
</feature>
<proteinExistence type="predicted"/>
<feature type="region of interest" description="Disordered" evidence="1">
    <location>
        <begin position="96"/>
        <end position="182"/>
    </location>
</feature>
<evidence type="ECO:0000256" key="1">
    <source>
        <dbReference type="SAM" id="MobiDB-lite"/>
    </source>
</evidence>
<feature type="compositionally biased region" description="Low complexity" evidence="1">
    <location>
        <begin position="159"/>
        <end position="170"/>
    </location>
</feature>
<reference evidence="2" key="1">
    <citation type="submission" date="2021-01" db="EMBL/GenBank/DDBJ databases">
        <authorList>
            <person name="Corre E."/>
            <person name="Pelletier E."/>
            <person name="Niang G."/>
            <person name="Scheremetjew M."/>
            <person name="Finn R."/>
            <person name="Kale V."/>
            <person name="Holt S."/>
            <person name="Cochrane G."/>
            <person name="Meng A."/>
            <person name="Brown T."/>
            <person name="Cohen L."/>
        </authorList>
    </citation>
    <scope>NUCLEOTIDE SEQUENCE</scope>
    <source>
        <strain evidence="2">CCAP979/52</strain>
    </source>
</reference>
<sequence length="365" mass="38130">MVSPDAVPTEWTEYVRRSNIHIGEAQAEALSEAIRYCGDAGLSILELQTQISAEVLGRWGVPSTVPASQDYLRNGKPPRASPVACEKLLFKFDPKRDEPVKEKHRLPPPAEARDAPAAGGAVSDASRAEGAFGGGVDSAGGLSRPAPEAQTSSFDHVDAPSAADSVQAAAKPKKSTGPDLNDSAIKALLEKRAELARITAERELQAKAALSAKQKSSAAPPPGQGMASKQQGKGGKVVDGGAAGGKAGKTGQPADAHPTPGQEAVKASKEHSASKHSRKAGPSHEAEALGGAVDEGQVKESKEQRKSKSKRGDEDEEERRRRHEKKAAKRMRRELEAQAGAQASASDAAAPSLKIRVKLSSSNPP</sequence>
<feature type="compositionally biased region" description="Basic and acidic residues" evidence="1">
    <location>
        <begin position="296"/>
        <end position="313"/>
    </location>
</feature>
<evidence type="ECO:0000313" key="2">
    <source>
        <dbReference type="EMBL" id="CAD8631418.1"/>
    </source>
</evidence>
<feature type="compositionally biased region" description="Gly residues" evidence="1">
    <location>
        <begin position="232"/>
        <end position="248"/>
    </location>
</feature>
<gene>
    <name evidence="2" type="ORF">CCUR1050_LOCUS9098</name>
</gene>
<feature type="compositionally biased region" description="Low complexity" evidence="1">
    <location>
        <begin position="337"/>
        <end position="350"/>
    </location>
</feature>
<accession>A0A7S0QHV2</accession>
<dbReference type="AlphaFoldDB" id="A0A7S0QHV2"/>